<evidence type="ECO:0000313" key="3">
    <source>
        <dbReference type="EMBL" id="OSX61190.1"/>
    </source>
</evidence>
<evidence type="ECO:0000256" key="1">
    <source>
        <dbReference type="SAM" id="MobiDB-lite"/>
    </source>
</evidence>
<dbReference type="OrthoDB" id="3255642at2759"/>
<dbReference type="EMBL" id="KZ110599">
    <property type="protein sequence ID" value="OSX61190.1"/>
    <property type="molecule type" value="Genomic_DNA"/>
</dbReference>
<proteinExistence type="predicted"/>
<reference evidence="3 4" key="1">
    <citation type="submission" date="2017-04" db="EMBL/GenBank/DDBJ databases">
        <title>Genome Sequence of the Model Brown-Rot Fungus Postia placenta SB12.</title>
        <authorList>
            <consortium name="DOE Joint Genome Institute"/>
            <person name="Gaskell J."/>
            <person name="Kersten P."/>
            <person name="Larrondo L.F."/>
            <person name="Canessa P."/>
            <person name="Martinez D."/>
            <person name="Hibbett D."/>
            <person name="Schmoll M."/>
            <person name="Kubicek C.P."/>
            <person name="Martinez A.T."/>
            <person name="Yadav J."/>
            <person name="Master E."/>
            <person name="Magnuson J.K."/>
            <person name="James T."/>
            <person name="Yaver D."/>
            <person name="Berka R."/>
            <person name="Labutti K."/>
            <person name="Lipzen A."/>
            <person name="Aerts A."/>
            <person name="Barry K."/>
            <person name="Henrissat B."/>
            <person name="Blanchette R."/>
            <person name="Grigoriev I."/>
            <person name="Cullen D."/>
        </authorList>
    </citation>
    <scope>NUCLEOTIDE SEQUENCE [LARGE SCALE GENOMIC DNA]</scope>
    <source>
        <strain evidence="3 4">MAD-698-R-SB12</strain>
    </source>
</reference>
<feature type="region of interest" description="Disordered" evidence="1">
    <location>
        <begin position="162"/>
        <end position="196"/>
    </location>
</feature>
<protein>
    <submittedName>
        <fullName evidence="3">Uncharacterized protein</fullName>
    </submittedName>
</protein>
<dbReference type="AlphaFoldDB" id="A0A1X6MY69"/>
<accession>A0A1X6MY69</accession>
<feature type="compositionally biased region" description="Polar residues" evidence="1">
    <location>
        <begin position="187"/>
        <end position="196"/>
    </location>
</feature>
<gene>
    <name evidence="3" type="ORF">POSPLADRAFT_1047457</name>
</gene>
<dbReference type="GeneID" id="36324244"/>
<name>A0A1X6MY69_9APHY</name>
<keyword evidence="2" id="KW-0732">Signal</keyword>
<dbReference type="PROSITE" id="PS51257">
    <property type="entry name" value="PROKAR_LIPOPROTEIN"/>
    <property type="match status" value="1"/>
</dbReference>
<evidence type="ECO:0000256" key="2">
    <source>
        <dbReference type="SAM" id="SignalP"/>
    </source>
</evidence>
<dbReference type="RefSeq" id="XP_024337984.1">
    <property type="nucleotide sequence ID" value="XM_024479294.1"/>
</dbReference>
<keyword evidence="4" id="KW-1185">Reference proteome</keyword>
<sequence length="261" mass="28410">MRFSSLTSLIFLAVPVTVSACEGECIVAITNVFLGNYTAPISAVMDSVAQQISHFIPSNRLEITRAYLSPLVEAYNKQAYDSMERAIFPQFFHGKCQQNGVDPPGCPNPDCPVVCGTPGSMVHYYSTLREIAFNCTRDSLVALSAPDSPTYASIERAVTEAAQRDSHKLTGKPGYRTAPVSAPHNDTVPQSMSTSSGYGKEVLVPILVKRQSLDVQTDLRAVMGQTGNMLLNACSGIDDNVESLSRCSWEKPMKDYILTFP</sequence>
<organism evidence="3 4">
    <name type="scientific">Postia placenta MAD-698-R-SB12</name>
    <dbReference type="NCBI Taxonomy" id="670580"/>
    <lineage>
        <taxon>Eukaryota</taxon>
        <taxon>Fungi</taxon>
        <taxon>Dikarya</taxon>
        <taxon>Basidiomycota</taxon>
        <taxon>Agaricomycotina</taxon>
        <taxon>Agaricomycetes</taxon>
        <taxon>Polyporales</taxon>
        <taxon>Adustoporiaceae</taxon>
        <taxon>Rhodonia</taxon>
    </lineage>
</organism>
<feature type="signal peptide" evidence="2">
    <location>
        <begin position="1"/>
        <end position="20"/>
    </location>
</feature>
<evidence type="ECO:0000313" key="4">
    <source>
        <dbReference type="Proteomes" id="UP000194127"/>
    </source>
</evidence>
<dbReference type="Proteomes" id="UP000194127">
    <property type="component" value="Unassembled WGS sequence"/>
</dbReference>
<feature type="chain" id="PRO_5013049863" evidence="2">
    <location>
        <begin position="21"/>
        <end position="261"/>
    </location>
</feature>